<dbReference type="Gene3D" id="3.40.190.10">
    <property type="entry name" value="Periplasmic binding protein-like II"/>
    <property type="match status" value="2"/>
</dbReference>
<organism evidence="2 3">
    <name type="scientific">Neopusillimonas maritima</name>
    <dbReference type="NCBI Taxonomy" id="2026239"/>
    <lineage>
        <taxon>Bacteria</taxon>
        <taxon>Pseudomonadati</taxon>
        <taxon>Pseudomonadota</taxon>
        <taxon>Betaproteobacteria</taxon>
        <taxon>Burkholderiales</taxon>
        <taxon>Alcaligenaceae</taxon>
        <taxon>Neopusillimonas</taxon>
    </lineage>
</organism>
<evidence type="ECO:0000313" key="3">
    <source>
        <dbReference type="Proteomes" id="UP000266206"/>
    </source>
</evidence>
<proteinExistence type="predicted"/>
<name>A0A3A1YWC1_9BURK</name>
<comment type="caution">
    <text evidence="2">The sequence shown here is derived from an EMBL/GenBank/DDBJ whole genome shotgun (WGS) entry which is preliminary data.</text>
</comment>
<dbReference type="Pfam" id="PF09084">
    <property type="entry name" value="NMT1"/>
    <property type="match status" value="1"/>
</dbReference>
<dbReference type="GO" id="GO:0009228">
    <property type="term" value="P:thiamine biosynthetic process"/>
    <property type="evidence" value="ECO:0007669"/>
    <property type="project" value="InterPro"/>
</dbReference>
<evidence type="ECO:0000259" key="1">
    <source>
        <dbReference type="Pfam" id="PF09084"/>
    </source>
</evidence>
<dbReference type="PANTHER" id="PTHR31528:SF15">
    <property type="entry name" value="RIBOFLAVIN-BINDING PROTEIN RIBY"/>
    <property type="match status" value="1"/>
</dbReference>
<accession>A0A3A1YWC1</accession>
<dbReference type="Proteomes" id="UP000266206">
    <property type="component" value="Unassembled WGS sequence"/>
</dbReference>
<feature type="domain" description="SsuA/THI5-like" evidence="1">
    <location>
        <begin position="28"/>
        <end position="237"/>
    </location>
</feature>
<dbReference type="InterPro" id="IPR015168">
    <property type="entry name" value="SsuA/THI5"/>
</dbReference>
<dbReference type="InterPro" id="IPR027939">
    <property type="entry name" value="NMT1/THI5"/>
</dbReference>
<gene>
    <name evidence="2" type="ORF">CJP73_04130</name>
</gene>
<reference evidence="2 3" key="1">
    <citation type="submission" date="2017-08" db="EMBL/GenBank/DDBJ databases">
        <title>Pusillimonas indicus sp. nov., a member of the family Alcaligenaceae isolated from surface seawater.</title>
        <authorList>
            <person name="Li J."/>
        </authorList>
    </citation>
    <scope>NUCLEOTIDE SEQUENCE [LARGE SCALE GENOMIC DNA]</scope>
    <source>
        <strain evidence="2 3">L52-1-41</strain>
    </source>
</reference>
<protein>
    <submittedName>
        <fullName evidence="2">Nitrate ABC transporter substrate-binding protein</fullName>
    </submittedName>
</protein>
<dbReference type="AlphaFoldDB" id="A0A3A1YWC1"/>
<evidence type="ECO:0000313" key="2">
    <source>
        <dbReference type="EMBL" id="RIY41846.1"/>
    </source>
</evidence>
<dbReference type="SUPFAM" id="SSF53850">
    <property type="entry name" value="Periplasmic binding protein-like II"/>
    <property type="match status" value="1"/>
</dbReference>
<dbReference type="OrthoDB" id="8689594at2"/>
<sequence length="314" mass="33564">MGLGTSNASAGTTEMTYLLPAPAGVIAFAPLMLAQNKGYYEDEGLKVNFVTVKGGADVGKQLGAGNAELGGALGDTPIILRQNDIPVKGVALLGGGALHQMMMRKDANVNAPADLKDKSITVMSYQDTSFYATLAVLAQAGLTRADADIQAAGPVGIWQLVASGKAQGMIGAPENGAMVEAEGIPMTWQSTGDYFPGMAQAVLASEEMIAKNPALVQKFVNATLKAFKEVRDNPAQAAKEYVSFMPSYKGREAFVEKVLTYYANNVYADQETVGRFDPQRVSSLQDFYLDQEIIRNRIDLNNLFTNEFVQNAGQ</sequence>
<dbReference type="EMBL" id="NQYH01000002">
    <property type="protein sequence ID" value="RIY41846.1"/>
    <property type="molecule type" value="Genomic_DNA"/>
</dbReference>
<dbReference type="PANTHER" id="PTHR31528">
    <property type="entry name" value="4-AMINO-5-HYDROXYMETHYL-2-METHYLPYRIMIDINE PHOSPHATE SYNTHASE THI11-RELATED"/>
    <property type="match status" value="1"/>
</dbReference>